<name>A0A183LWI3_9TREM</name>
<reference evidence="1 2" key="1">
    <citation type="submission" date="2018-11" db="EMBL/GenBank/DDBJ databases">
        <authorList>
            <consortium name="Pathogen Informatics"/>
        </authorList>
    </citation>
    <scope>NUCLEOTIDE SEQUENCE [LARGE SCALE GENOMIC DNA]</scope>
    <source>
        <strain evidence="1 2">Zambia</strain>
    </source>
</reference>
<dbReference type="Proteomes" id="UP000277204">
    <property type="component" value="Unassembled WGS sequence"/>
</dbReference>
<keyword evidence="2" id="KW-1185">Reference proteome</keyword>
<proteinExistence type="predicted"/>
<evidence type="ECO:0000313" key="1">
    <source>
        <dbReference type="EMBL" id="VDO79965.1"/>
    </source>
</evidence>
<sequence length="79" mass="9235">MLRYKVVVECSRQETLDLRFVLFGTCEQGIPVISKGQVLPEGFDRVLLRFMVREVTTGLYVRVNYDFIINDHIKLLTEL</sequence>
<protein>
    <submittedName>
        <fullName evidence="1">Uncharacterized protein</fullName>
    </submittedName>
</protein>
<accession>A0A183LWI3</accession>
<evidence type="ECO:0000313" key="2">
    <source>
        <dbReference type="Proteomes" id="UP000277204"/>
    </source>
</evidence>
<organism evidence="1 2">
    <name type="scientific">Schistosoma margrebowiei</name>
    <dbReference type="NCBI Taxonomy" id="48269"/>
    <lineage>
        <taxon>Eukaryota</taxon>
        <taxon>Metazoa</taxon>
        <taxon>Spiralia</taxon>
        <taxon>Lophotrochozoa</taxon>
        <taxon>Platyhelminthes</taxon>
        <taxon>Trematoda</taxon>
        <taxon>Digenea</taxon>
        <taxon>Strigeidida</taxon>
        <taxon>Schistosomatoidea</taxon>
        <taxon>Schistosomatidae</taxon>
        <taxon>Schistosoma</taxon>
    </lineage>
</organism>
<dbReference type="AlphaFoldDB" id="A0A183LWI3"/>
<dbReference type="EMBL" id="UZAI01003460">
    <property type="protein sequence ID" value="VDO79965.1"/>
    <property type="molecule type" value="Genomic_DNA"/>
</dbReference>
<gene>
    <name evidence="1" type="ORF">SMRZ_LOCUS8158</name>
</gene>